<keyword evidence="2" id="KW-1185">Reference proteome</keyword>
<gene>
    <name evidence="1" type="ORF">CEXT_241491</name>
</gene>
<reference evidence="1 2" key="1">
    <citation type="submission" date="2021-06" db="EMBL/GenBank/DDBJ databases">
        <title>Caerostris extrusa draft genome.</title>
        <authorList>
            <person name="Kono N."/>
            <person name="Arakawa K."/>
        </authorList>
    </citation>
    <scope>NUCLEOTIDE SEQUENCE [LARGE SCALE GENOMIC DNA]</scope>
</reference>
<evidence type="ECO:0000313" key="2">
    <source>
        <dbReference type="Proteomes" id="UP001054945"/>
    </source>
</evidence>
<dbReference type="Proteomes" id="UP001054945">
    <property type="component" value="Unassembled WGS sequence"/>
</dbReference>
<dbReference type="AlphaFoldDB" id="A0AAV4TKR5"/>
<evidence type="ECO:0000313" key="1">
    <source>
        <dbReference type="EMBL" id="GIY46334.1"/>
    </source>
</evidence>
<comment type="caution">
    <text evidence="1">The sequence shown here is derived from an EMBL/GenBank/DDBJ whole genome shotgun (WGS) entry which is preliminary data.</text>
</comment>
<name>A0AAV4TKR5_CAEEX</name>
<organism evidence="1 2">
    <name type="scientific">Caerostris extrusa</name>
    <name type="common">Bark spider</name>
    <name type="synonym">Caerostris bankana</name>
    <dbReference type="NCBI Taxonomy" id="172846"/>
    <lineage>
        <taxon>Eukaryota</taxon>
        <taxon>Metazoa</taxon>
        <taxon>Ecdysozoa</taxon>
        <taxon>Arthropoda</taxon>
        <taxon>Chelicerata</taxon>
        <taxon>Arachnida</taxon>
        <taxon>Araneae</taxon>
        <taxon>Araneomorphae</taxon>
        <taxon>Entelegynae</taxon>
        <taxon>Araneoidea</taxon>
        <taxon>Araneidae</taxon>
        <taxon>Caerostris</taxon>
    </lineage>
</organism>
<protein>
    <submittedName>
        <fullName evidence="1">Uncharacterized protein</fullName>
    </submittedName>
</protein>
<dbReference type="EMBL" id="BPLR01011399">
    <property type="protein sequence ID" value="GIY46334.1"/>
    <property type="molecule type" value="Genomic_DNA"/>
</dbReference>
<proteinExistence type="predicted"/>
<accession>A0AAV4TKR5</accession>
<sequence>MLSCQLKTKQLWASKLWPKTNTKVVMLSTANDAELDVMIDARIADVLLKEEEEETKKKTKKSVAAPVIIFNVLLSLPLCNHEVWCPPLPWRGFSRIKDSLNWLVICYDKLILRRRGAILKWCNNSTAAVGRWRCGRTGGWEMEGNENCLPDKAVGLS</sequence>